<accession>A0ABU7YUW1</accession>
<reference evidence="1 2" key="1">
    <citation type="journal article" date="2016" name="Int. J. Syst. Evol. Microbiol.">
        <title>Lysobacter erysipheiresistens sp. nov., an antagonist of powdery mildew, isolated from tobacco-cultivated soil.</title>
        <authorList>
            <person name="Xie B."/>
            <person name="Li T."/>
            <person name="Lin X."/>
            <person name="Wang C.J."/>
            <person name="Chen Y.J."/>
            <person name="Liu W.J."/>
            <person name="Zhao Z.W."/>
        </authorList>
    </citation>
    <scope>NUCLEOTIDE SEQUENCE [LARGE SCALE GENOMIC DNA]</scope>
    <source>
        <strain evidence="1 2">RS-LYSO-3</strain>
    </source>
</reference>
<keyword evidence="2" id="KW-1185">Reference proteome</keyword>
<protein>
    <submittedName>
        <fullName evidence="1">Ref family recombination enhancement nuclease</fullName>
    </submittedName>
</protein>
<evidence type="ECO:0000313" key="2">
    <source>
        <dbReference type="Proteomes" id="UP001355056"/>
    </source>
</evidence>
<dbReference type="InterPro" id="IPR031875">
    <property type="entry name" value="RecA_dep_nuc"/>
</dbReference>
<comment type="caution">
    <text evidence="1">The sequence shown here is derived from an EMBL/GenBank/DDBJ whole genome shotgun (WGS) entry which is preliminary data.</text>
</comment>
<proteinExistence type="predicted"/>
<sequence>MSFGGKSLTKADEARRTAIHAGNCRACEQRGIDLTGQGLVQWHHLKGRKRHDLTIGLCYWHHQAGLFWGHSHEEMRDHYGPSLAEGSKPFHDEFGSDDELLAAQNRLLEGAKAA</sequence>
<dbReference type="Pfam" id="PF16786">
    <property type="entry name" value="RecA_dep_nuc"/>
    <property type="match status" value="1"/>
</dbReference>
<name>A0ABU7YUW1_9GAMM</name>
<evidence type="ECO:0000313" key="1">
    <source>
        <dbReference type="EMBL" id="MEG3182672.1"/>
    </source>
</evidence>
<dbReference type="Gene3D" id="3.30.40.190">
    <property type="match status" value="1"/>
</dbReference>
<organism evidence="1 2">
    <name type="scientific">Novilysobacter erysipheiresistens</name>
    <dbReference type="NCBI Taxonomy" id="1749332"/>
    <lineage>
        <taxon>Bacteria</taxon>
        <taxon>Pseudomonadati</taxon>
        <taxon>Pseudomonadota</taxon>
        <taxon>Gammaproteobacteria</taxon>
        <taxon>Lysobacterales</taxon>
        <taxon>Lysobacteraceae</taxon>
        <taxon>Novilysobacter</taxon>
    </lineage>
</organism>
<dbReference type="RefSeq" id="WP_332614007.1">
    <property type="nucleotide sequence ID" value="NZ_JAXGFP010000001.1"/>
</dbReference>
<dbReference type="Proteomes" id="UP001355056">
    <property type="component" value="Unassembled WGS sequence"/>
</dbReference>
<dbReference type="EMBL" id="JAXGFP010000001">
    <property type="protein sequence ID" value="MEG3182672.1"/>
    <property type="molecule type" value="Genomic_DNA"/>
</dbReference>
<gene>
    <name evidence="1" type="ORF">SNE34_01405</name>
</gene>